<reference evidence="1 2" key="1">
    <citation type="submission" date="2021-01" db="EMBL/GenBank/DDBJ databases">
        <title>Genome seq and assembly of Devosia sp. G19.</title>
        <authorList>
            <person name="Chhetri G."/>
        </authorList>
    </citation>
    <scope>NUCLEOTIDE SEQUENCE [LARGE SCALE GENOMIC DNA]</scope>
    <source>
        <strain evidence="1 2">G19</strain>
    </source>
</reference>
<dbReference type="RefSeq" id="WP_201660145.1">
    <property type="nucleotide sequence ID" value="NZ_CP068047.1"/>
</dbReference>
<gene>
    <name evidence="1" type="ORF">JI749_05095</name>
</gene>
<evidence type="ECO:0000313" key="1">
    <source>
        <dbReference type="EMBL" id="QQR36996.1"/>
    </source>
</evidence>
<organism evidence="1 2">
    <name type="scientific">Devosia oryziradicis</name>
    <dbReference type="NCBI Taxonomy" id="2801335"/>
    <lineage>
        <taxon>Bacteria</taxon>
        <taxon>Pseudomonadati</taxon>
        <taxon>Pseudomonadota</taxon>
        <taxon>Alphaproteobacteria</taxon>
        <taxon>Hyphomicrobiales</taxon>
        <taxon>Devosiaceae</taxon>
        <taxon>Devosia</taxon>
    </lineage>
</organism>
<sequence length="146" mass="16383">MVGNDKEGFEEERQRGFAADESLDAYTSLYRLVLTSYGYRCALTGARFAPAVGALHPDLEVVAIQPRDEGGPLAIGNYLPMLASLRRVFQDGLITIEDDYRIVVPQPQMLDRLMLEGLRSSLVLPEEPFRPRPAVLAHHRRYALGR</sequence>
<dbReference type="Proteomes" id="UP000595460">
    <property type="component" value="Chromosome"/>
</dbReference>
<keyword evidence="2" id="KW-1185">Reference proteome</keyword>
<dbReference type="EMBL" id="CP068047">
    <property type="protein sequence ID" value="QQR36996.1"/>
    <property type="molecule type" value="Genomic_DNA"/>
</dbReference>
<proteinExistence type="predicted"/>
<evidence type="ECO:0000313" key="2">
    <source>
        <dbReference type="Proteomes" id="UP000595460"/>
    </source>
</evidence>
<name>A0ABX7BYV8_9HYPH</name>
<accession>A0ABX7BYV8</accession>
<protein>
    <submittedName>
        <fullName evidence="1">Uncharacterized protein</fullName>
    </submittedName>
</protein>